<proteinExistence type="predicted"/>
<comment type="caution">
    <text evidence="1">The sequence shown here is derived from an EMBL/GenBank/DDBJ whole genome shotgun (WGS) entry which is preliminary data.</text>
</comment>
<evidence type="ECO:0000313" key="1">
    <source>
        <dbReference type="EMBL" id="GBL99370.1"/>
    </source>
</evidence>
<keyword evidence="2" id="KW-1185">Reference proteome</keyword>
<protein>
    <submittedName>
        <fullName evidence="1">Uncharacterized protein</fullName>
    </submittedName>
</protein>
<dbReference type="AlphaFoldDB" id="A0A4Y2C4H4"/>
<evidence type="ECO:0000313" key="2">
    <source>
        <dbReference type="Proteomes" id="UP000499080"/>
    </source>
</evidence>
<accession>A0A4Y2C4H4</accession>
<dbReference type="Proteomes" id="UP000499080">
    <property type="component" value="Unassembled WGS sequence"/>
</dbReference>
<reference evidence="1 2" key="1">
    <citation type="journal article" date="2019" name="Sci. Rep.">
        <title>Orb-weaving spider Araneus ventricosus genome elucidates the spidroin gene catalogue.</title>
        <authorList>
            <person name="Kono N."/>
            <person name="Nakamura H."/>
            <person name="Ohtoshi R."/>
            <person name="Moran D.A.P."/>
            <person name="Shinohara A."/>
            <person name="Yoshida Y."/>
            <person name="Fujiwara M."/>
            <person name="Mori M."/>
            <person name="Tomita M."/>
            <person name="Arakawa K."/>
        </authorList>
    </citation>
    <scope>NUCLEOTIDE SEQUENCE [LARGE SCALE GENOMIC DNA]</scope>
</reference>
<name>A0A4Y2C4H4_ARAVE</name>
<organism evidence="1 2">
    <name type="scientific">Araneus ventricosus</name>
    <name type="common">Orbweaver spider</name>
    <name type="synonym">Epeira ventricosa</name>
    <dbReference type="NCBI Taxonomy" id="182803"/>
    <lineage>
        <taxon>Eukaryota</taxon>
        <taxon>Metazoa</taxon>
        <taxon>Ecdysozoa</taxon>
        <taxon>Arthropoda</taxon>
        <taxon>Chelicerata</taxon>
        <taxon>Arachnida</taxon>
        <taxon>Araneae</taxon>
        <taxon>Araneomorphae</taxon>
        <taxon>Entelegynae</taxon>
        <taxon>Araneoidea</taxon>
        <taxon>Araneidae</taxon>
        <taxon>Araneus</taxon>
    </lineage>
</organism>
<gene>
    <name evidence="1" type="ORF">AVEN_206784_1</name>
</gene>
<sequence length="107" mass="12357">MAQIGLFVIPTNFRFLNREEKKERHIKPAILAYRCLYINISAQHSLRLRAIKVGRDGIYAASEEQWDARSYVSGRKRMGRFPNDPQLQQMFCESHKIVGKGSSCGDR</sequence>
<dbReference type="EMBL" id="BGPR01000148">
    <property type="protein sequence ID" value="GBL99370.1"/>
    <property type="molecule type" value="Genomic_DNA"/>
</dbReference>